<feature type="compositionally biased region" description="Basic and acidic residues" evidence="1">
    <location>
        <begin position="181"/>
        <end position="207"/>
    </location>
</feature>
<evidence type="ECO:0000313" key="3">
    <source>
        <dbReference type="EMBL" id="KAF9625865.1"/>
    </source>
</evidence>
<evidence type="ECO:0000313" key="4">
    <source>
        <dbReference type="Proteomes" id="UP000631114"/>
    </source>
</evidence>
<dbReference type="PANTHER" id="PTHR47584">
    <property type="match status" value="1"/>
</dbReference>
<name>A0A835IVF7_9MAGN</name>
<gene>
    <name evidence="3" type="ORF">IFM89_027642</name>
</gene>
<protein>
    <recommendedName>
        <fullName evidence="2">Myb/SANT-like domain-containing protein</fullName>
    </recommendedName>
</protein>
<proteinExistence type="predicted"/>
<sequence>MSKGTTSEKVRANWNDNLDVIFSDAVVKETLDGNVTQNGFTKVGWNNILKDFNEQSQCDYNMDQVCNRLNNLKSKYKVAKALTVLSGFGWDPTTCVFTASSAVWDEYLKAHPDAECFKKSPFLVYDHMAFLCDGKVAEGKFWKSYHRQPNQERVSIDILENTQEVRANGESLPLQDEPVIQREESVHSPDIERSVTRDANKGRETTNAKRKASNISELSEAVTELAEAHRFRASYFRSVDDPYGLNRCITTLEELEGIEEEEIYDAIELFEKPHAREAFMSLKPHRRLNWLRRELSRPTMV</sequence>
<dbReference type="PANTHER" id="PTHR47584:SF14">
    <property type="entry name" value="L10-INTERACTING MYB DOMAIN-CONTAINING PROTEIN-LIKE"/>
    <property type="match status" value="1"/>
</dbReference>
<evidence type="ECO:0000259" key="2">
    <source>
        <dbReference type="Pfam" id="PF12776"/>
    </source>
</evidence>
<dbReference type="EMBL" id="JADFTS010000001">
    <property type="protein sequence ID" value="KAF9625865.1"/>
    <property type="molecule type" value="Genomic_DNA"/>
</dbReference>
<dbReference type="Pfam" id="PF12776">
    <property type="entry name" value="Myb_DNA-bind_3"/>
    <property type="match status" value="1"/>
</dbReference>
<feature type="region of interest" description="Disordered" evidence="1">
    <location>
        <begin position="181"/>
        <end position="212"/>
    </location>
</feature>
<evidence type="ECO:0000256" key="1">
    <source>
        <dbReference type="SAM" id="MobiDB-lite"/>
    </source>
</evidence>
<dbReference type="InterPro" id="IPR045026">
    <property type="entry name" value="LIMYB"/>
</dbReference>
<reference evidence="3 4" key="1">
    <citation type="submission" date="2020-10" db="EMBL/GenBank/DDBJ databases">
        <title>The Coptis chinensis genome and diversification of protoberbering-type alkaloids.</title>
        <authorList>
            <person name="Wang B."/>
            <person name="Shu S."/>
            <person name="Song C."/>
            <person name="Liu Y."/>
        </authorList>
    </citation>
    <scope>NUCLEOTIDE SEQUENCE [LARGE SCALE GENOMIC DNA]</scope>
    <source>
        <strain evidence="3">HL-2020</strain>
        <tissue evidence="3">Leaf</tissue>
    </source>
</reference>
<keyword evidence="4" id="KW-1185">Reference proteome</keyword>
<organism evidence="3 4">
    <name type="scientific">Coptis chinensis</name>
    <dbReference type="NCBI Taxonomy" id="261450"/>
    <lineage>
        <taxon>Eukaryota</taxon>
        <taxon>Viridiplantae</taxon>
        <taxon>Streptophyta</taxon>
        <taxon>Embryophyta</taxon>
        <taxon>Tracheophyta</taxon>
        <taxon>Spermatophyta</taxon>
        <taxon>Magnoliopsida</taxon>
        <taxon>Ranunculales</taxon>
        <taxon>Ranunculaceae</taxon>
        <taxon>Coptidoideae</taxon>
        <taxon>Coptis</taxon>
    </lineage>
</organism>
<dbReference type="AlphaFoldDB" id="A0A835IVF7"/>
<dbReference type="Proteomes" id="UP000631114">
    <property type="component" value="Unassembled WGS sequence"/>
</dbReference>
<comment type="caution">
    <text evidence="3">The sequence shown here is derived from an EMBL/GenBank/DDBJ whole genome shotgun (WGS) entry which is preliminary data.</text>
</comment>
<dbReference type="InterPro" id="IPR024752">
    <property type="entry name" value="Myb/SANT-like_dom"/>
</dbReference>
<accession>A0A835IVF7</accession>
<dbReference type="OrthoDB" id="76215at2759"/>
<feature type="domain" description="Myb/SANT-like" evidence="2">
    <location>
        <begin position="13"/>
        <end position="107"/>
    </location>
</feature>